<proteinExistence type="inferred from homology"/>
<evidence type="ECO:0000256" key="1">
    <source>
        <dbReference type="ARBA" id="ARBA00004651"/>
    </source>
</evidence>
<feature type="transmembrane region" description="Helical" evidence="8">
    <location>
        <begin position="194"/>
        <end position="213"/>
    </location>
</feature>
<feature type="transmembrane region" description="Helical" evidence="8">
    <location>
        <begin position="437"/>
        <end position="454"/>
    </location>
</feature>
<evidence type="ECO:0000256" key="5">
    <source>
        <dbReference type="ARBA" id="ARBA00022692"/>
    </source>
</evidence>
<protein>
    <submittedName>
        <fullName evidence="10">Transporter</fullName>
    </submittedName>
</protein>
<feature type="transmembrane region" description="Helical" evidence="8">
    <location>
        <begin position="41"/>
        <end position="60"/>
    </location>
</feature>
<dbReference type="GO" id="GO:0005886">
    <property type="term" value="C:plasma membrane"/>
    <property type="evidence" value="ECO:0007669"/>
    <property type="project" value="UniProtKB-SubCell"/>
</dbReference>
<accession>A0A929X0M2</accession>
<dbReference type="InterPro" id="IPR006512">
    <property type="entry name" value="YidE_YbjL"/>
</dbReference>
<dbReference type="GO" id="GO:0008324">
    <property type="term" value="F:monoatomic cation transmembrane transporter activity"/>
    <property type="evidence" value="ECO:0007669"/>
    <property type="project" value="InterPro"/>
</dbReference>
<dbReference type="Pfam" id="PF06826">
    <property type="entry name" value="Asp-Al_Ex"/>
    <property type="match status" value="2"/>
</dbReference>
<keyword evidence="7 8" id="KW-0472">Membrane</keyword>
<sequence length="585" mass="63987">MEWIVDILMKPFGPAHLAIIFALVIWLGIKLGKMKIGGVSLGVTFVLFVGILVGHLYNVFVVEPNATTEGFSEMMHQQKLIINFVKELGLILFVYCIGLQVGPGFFATFRKGGLGMNLLAVTTVLLDVLVMLGLFFIVFYEGGDPQNKNNLAMMTGVMYGAVTNTPGLGAATNVLPNFFPADAIPQIGNGYACAYPLGVVGIIGATILLRFLCHINLDEEYREIEQAHEGNPQAKPEHVTLQITNKSIEGRTIQELAGFLKRDFVCTRCIEDDQMFIPKEDQVLHVGMRLYLVCPEADADAITAFIGERLDIDWTKEIEQTKFVSRRLVVTRPEVEGKTFQDLHFRTLYGVNVTRVTRAGMEFFAEKNFRLQMGDRILVTGAEENVNRLKEVIGDAVKRLDHPNVGALFLGILIGCLVGMIPIPIPGVSVPVKLGLAGGPLVVAILIGAFGYKFKISSYLTTSANLMLREVGLVLFLAGVGVQAGATFWETVKNGGLTYVWAGFLITVIPIIIVGLIGRLKLKLNYFTLMGMIAGSHTDPPALAFANQTANNDAPAIGYSSVYPLTMFLRILMAQLVLLFVIPLV</sequence>
<dbReference type="Proteomes" id="UP000704068">
    <property type="component" value="Unassembled WGS sequence"/>
</dbReference>
<keyword evidence="4" id="KW-1003">Cell membrane</keyword>
<evidence type="ECO:0000256" key="2">
    <source>
        <dbReference type="ARBA" id="ARBA00009854"/>
    </source>
</evidence>
<evidence type="ECO:0000256" key="3">
    <source>
        <dbReference type="ARBA" id="ARBA00022448"/>
    </source>
</evidence>
<feature type="transmembrane region" description="Helical" evidence="8">
    <location>
        <begin position="405"/>
        <end position="425"/>
    </location>
</feature>
<dbReference type="GO" id="GO:0006813">
    <property type="term" value="P:potassium ion transport"/>
    <property type="evidence" value="ECO:0007669"/>
    <property type="project" value="InterPro"/>
</dbReference>
<organism evidence="10 11">
    <name type="scientific">Alloprevotella tannerae</name>
    <dbReference type="NCBI Taxonomy" id="76122"/>
    <lineage>
        <taxon>Bacteria</taxon>
        <taxon>Pseudomonadati</taxon>
        <taxon>Bacteroidota</taxon>
        <taxon>Bacteroidia</taxon>
        <taxon>Bacteroidales</taxon>
        <taxon>Prevotellaceae</taxon>
        <taxon>Alloprevotella</taxon>
    </lineage>
</organism>
<reference evidence="10" key="1">
    <citation type="submission" date="2020-04" db="EMBL/GenBank/DDBJ databases">
        <title>Deep metagenomics examines the oral microbiome during advanced dental caries in children, revealing novel taxa and co-occurrences with host molecules.</title>
        <authorList>
            <person name="Baker J.L."/>
            <person name="Morton J.T."/>
            <person name="Dinis M."/>
            <person name="Alvarez R."/>
            <person name="Tran N.C."/>
            <person name="Knight R."/>
            <person name="Edlund A."/>
        </authorList>
    </citation>
    <scope>NUCLEOTIDE SEQUENCE</scope>
    <source>
        <strain evidence="10">JCVI_34_bin.1</strain>
    </source>
</reference>
<feature type="transmembrane region" description="Helical" evidence="8">
    <location>
        <begin position="498"/>
        <end position="520"/>
    </location>
</feature>
<dbReference type="PANTHER" id="PTHR30445:SF3">
    <property type="entry name" value="TRANSPORT PROTEIN YIDE-RELATED"/>
    <property type="match status" value="1"/>
</dbReference>
<feature type="transmembrane region" description="Helical" evidence="8">
    <location>
        <begin position="466"/>
        <end position="486"/>
    </location>
</feature>
<comment type="similarity">
    <text evidence="2">Belongs to the AAE transporter (TC 2.A.81) family.</text>
</comment>
<dbReference type="EMBL" id="JABZGR010000028">
    <property type="protein sequence ID" value="MBF0970903.1"/>
    <property type="molecule type" value="Genomic_DNA"/>
</dbReference>
<feature type="domain" description="RCK C-terminal" evidence="9">
    <location>
        <begin position="225"/>
        <end position="308"/>
    </location>
</feature>
<feature type="transmembrane region" description="Helical" evidence="8">
    <location>
        <begin position="80"/>
        <end position="106"/>
    </location>
</feature>
<dbReference type="SUPFAM" id="SSF116726">
    <property type="entry name" value="TrkA C-terminal domain-like"/>
    <property type="match status" value="2"/>
</dbReference>
<dbReference type="RefSeq" id="WP_303764540.1">
    <property type="nucleotide sequence ID" value="NZ_JABZGR010000028.1"/>
</dbReference>
<dbReference type="PANTHER" id="PTHR30445">
    <property type="entry name" value="K(+)_H(+) ANTIPORTER SUBUNIT KHTT"/>
    <property type="match status" value="1"/>
</dbReference>
<evidence type="ECO:0000313" key="11">
    <source>
        <dbReference type="Proteomes" id="UP000704068"/>
    </source>
</evidence>
<feature type="domain" description="RCK C-terminal" evidence="9">
    <location>
        <begin position="311"/>
        <end position="395"/>
    </location>
</feature>
<comment type="caution">
    <text evidence="10">The sequence shown here is derived from an EMBL/GenBank/DDBJ whole genome shotgun (WGS) entry which is preliminary data.</text>
</comment>
<name>A0A929X0M2_9BACT</name>
<dbReference type="PROSITE" id="PS51202">
    <property type="entry name" value="RCK_C"/>
    <property type="match status" value="2"/>
</dbReference>
<dbReference type="NCBIfam" id="NF003007">
    <property type="entry name" value="PRK03818.1"/>
    <property type="match status" value="1"/>
</dbReference>
<keyword evidence="6 8" id="KW-1133">Transmembrane helix</keyword>
<dbReference type="InterPro" id="IPR050144">
    <property type="entry name" value="AAE_transporter"/>
</dbReference>
<evidence type="ECO:0000256" key="8">
    <source>
        <dbReference type="SAM" id="Phobius"/>
    </source>
</evidence>
<dbReference type="Pfam" id="PF02080">
    <property type="entry name" value="TrkA_C"/>
    <property type="match status" value="1"/>
</dbReference>
<dbReference type="InterPro" id="IPR006037">
    <property type="entry name" value="RCK_C"/>
</dbReference>
<evidence type="ECO:0000256" key="4">
    <source>
        <dbReference type="ARBA" id="ARBA00022475"/>
    </source>
</evidence>
<dbReference type="NCBIfam" id="TIGR01625">
    <property type="entry name" value="YidE_YbjL_dupl"/>
    <property type="match status" value="2"/>
</dbReference>
<keyword evidence="3" id="KW-0813">Transport</keyword>
<dbReference type="InterPro" id="IPR036721">
    <property type="entry name" value="RCK_C_sf"/>
</dbReference>
<evidence type="ECO:0000259" key="9">
    <source>
        <dbReference type="PROSITE" id="PS51202"/>
    </source>
</evidence>
<evidence type="ECO:0000313" key="10">
    <source>
        <dbReference type="EMBL" id="MBF0970903.1"/>
    </source>
</evidence>
<comment type="subcellular location">
    <subcellularLocation>
        <location evidence="1">Cell membrane</location>
        <topology evidence="1">Multi-pass membrane protein</topology>
    </subcellularLocation>
</comment>
<evidence type="ECO:0000256" key="7">
    <source>
        <dbReference type="ARBA" id="ARBA00023136"/>
    </source>
</evidence>
<feature type="transmembrane region" description="Helical" evidence="8">
    <location>
        <begin position="567"/>
        <end position="584"/>
    </location>
</feature>
<evidence type="ECO:0000256" key="6">
    <source>
        <dbReference type="ARBA" id="ARBA00022989"/>
    </source>
</evidence>
<dbReference type="AlphaFoldDB" id="A0A929X0M2"/>
<keyword evidence="5 8" id="KW-0812">Transmembrane</keyword>
<feature type="transmembrane region" description="Helical" evidence="8">
    <location>
        <begin position="12"/>
        <end position="29"/>
    </location>
</feature>
<dbReference type="Gene3D" id="3.30.70.1450">
    <property type="entry name" value="Regulator of K+ conductance, C-terminal domain"/>
    <property type="match status" value="2"/>
</dbReference>
<gene>
    <name evidence="10" type="ORF">HXK21_07680</name>
</gene>
<feature type="transmembrane region" description="Helical" evidence="8">
    <location>
        <begin position="118"/>
        <end position="140"/>
    </location>
</feature>